<dbReference type="Proteomes" id="UP000635902">
    <property type="component" value="Unassembled WGS sequence"/>
</dbReference>
<evidence type="ECO:0000313" key="1">
    <source>
        <dbReference type="EMBL" id="MBF4553051.1"/>
    </source>
</evidence>
<sequence>MQIKIGFTQNSRELQIISSQDQEDVMKDVRAFLGSTNATEVLELESAKGDRHLVLREHVAYVEVGNSSKGTVGFL</sequence>
<protein>
    <submittedName>
        <fullName evidence="1">DUF3107 domain-containing protein</fullName>
    </submittedName>
</protein>
<gene>
    <name evidence="1" type="ORF">IRY30_02995</name>
</gene>
<dbReference type="Pfam" id="PF11305">
    <property type="entry name" value="DUF3107"/>
    <property type="match status" value="1"/>
</dbReference>
<comment type="caution">
    <text evidence="1">The sequence shown here is derived from an EMBL/GenBank/DDBJ whole genome shotgun (WGS) entry which is preliminary data.</text>
</comment>
<name>A0ABR9ZHY5_9CORY</name>
<accession>A0ABR9ZHY5</accession>
<reference evidence="1 2" key="1">
    <citation type="submission" date="2020-10" db="EMBL/GenBank/DDBJ databases">
        <title>Novel species in genus Corynebacterium.</title>
        <authorList>
            <person name="Zhang G."/>
        </authorList>
    </citation>
    <scope>NUCLEOTIDE SEQUENCE [LARGE SCALE GENOMIC DNA]</scope>
    <source>
        <strain evidence="1 2">DSM 45110</strain>
    </source>
</reference>
<dbReference type="InterPro" id="IPR021456">
    <property type="entry name" value="DUF3107"/>
</dbReference>
<dbReference type="EMBL" id="JADKMY010000001">
    <property type="protein sequence ID" value="MBF4553051.1"/>
    <property type="molecule type" value="Genomic_DNA"/>
</dbReference>
<keyword evidence="2" id="KW-1185">Reference proteome</keyword>
<proteinExistence type="predicted"/>
<dbReference type="RefSeq" id="WP_194555901.1">
    <property type="nucleotide sequence ID" value="NZ_JADKMY010000001.1"/>
</dbReference>
<organism evidence="1 2">
    <name type="scientific">Corynebacterium suicordis DSM 45110</name>
    <dbReference type="NCBI Taxonomy" id="1121369"/>
    <lineage>
        <taxon>Bacteria</taxon>
        <taxon>Bacillati</taxon>
        <taxon>Actinomycetota</taxon>
        <taxon>Actinomycetes</taxon>
        <taxon>Mycobacteriales</taxon>
        <taxon>Corynebacteriaceae</taxon>
        <taxon>Corynebacterium</taxon>
    </lineage>
</organism>
<evidence type="ECO:0000313" key="2">
    <source>
        <dbReference type="Proteomes" id="UP000635902"/>
    </source>
</evidence>